<sequence>MMWVSNLQPRRSGIIINNYKQISRECYGIYQIAKTIWIGKESIEINEMADVDLIYDKVFKAFINSVLIARYVIDIFLITK</sequence>
<evidence type="ECO:0000313" key="1">
    <source>
        <dbReference type="EMBL" id="MBU5439819.1"/>
    </source>
</evidence>
<organism evidence="1 2">
    <name type="scientific">Tissierella simiarum</name>
    <dbReference type="NCBI Taxonomy" id="2841534"/>
    <lineage>
        <taxon>Bacteria</taxon>
        <taxon>Bacillati</taxon>
        <taxon>Bacillota</taxon>
        <taxon>Tissierellia</taxon>
        <taxon>Tissierellales</taxon>
        <taxon>Tissierellaceae</taxon>
        <taxon>Tissierella</taxon>
    </lineage>
</organism>
<protein>
    <submittedName>
        <fullName evidence="1">Uncharacterized protein</fullName>
    </submittedName>
</protein>
<gene>
    <name evidence="1" type="ORF">KQI42_17520</name>
</gene>
<proteinExistence type="predicted"/>
<keyword evidence="2" id="KW-1185">Reference proteome</keyword>
<reference evidence="1 2" key="1">
    <citation type="submission" date="2021-06" db="EMBL/GenBank/DDBJ databases">
        <authorList>
            <person name="Sun Q."/>
            <person name="Li D."/>
        </authorList>
    </citation>
    <scope>NUCLEOTIDE SEQUENCE [LARGE SCALE GENOMIC DNA]</scope>
    <source>
        <strain evidence="1 2">MSJ-40</strain>
    </source>
</reference>
<name>A0ABS6EAM9_9FIRM</name>
<dbReference type="RefSeq" id="WP_216521663.1">
    <property type="nucleotide sequence ID" value="NZ_JAHLPM010000019.1"/>
</dbReference>
<accession>A0ABS6EAM9</accession>
<dbReference type="Proteomes" id="UP000749471">
    <property type="component" value="Unassembled WGS sequence"/>
</dbReference>
<evidence type="ECO:0000313" key="2">
    <source>
        <dbReference type="Proteomes" id="UP000749471"/>
    </source>
</evidence>
<dbReference type="EMBL" id="JAHLPM010000019">
    <property type="protein sequence ID" value="MBU5439819.1"/>
    <property type="molecule type" value="Genomic_DNA"/>
</dbReference>
<comment type="caution">
    <text evidence="1">The sequence shown here is derived from an EMBL/GenBank/DDBJ whole genome shotgun (WGS) entry which is preliminary data.</text>
</comment>